<feature type="transmembrane region" description="Helical" evidence="6">
    <location>
        <begin position="212"/>
        <end position="232"/>
    </location>
</feature>
<keyword evidence="8" id="KW-1185">Reference proteome</keyword>
<feature type="transmembrane region" description="Helical" evidence="6">
    <location>
        <begin position="238"/>
        <end position="260"/>
    </location>
</feature>
<organism evidence="7 8">
    <name type="scientific">Rhizopogon vinicolor AM-OR11-026</name>
    <dbReference type="NCBI Taxonomy" id="1314800"/>
    <lineage>
        <taxon>Eukaryota</taxon>
        <taxon>Fungi</taxon>
        <taxon>Dikarya</taxon>
        <taxon>Basidiomycota</taxon>
        <taxon>Agaricomycotina</taxon>
        <taxon>Agaricomycetes</taxon>
        <taxon>Agaricomycetidae</taxon>
        <taxon>Boletales</taxon>
        <taxon>Suillineae</taxon>
        <taxon>Rhizopogonaceae</taxon>
        <taxon>Rhizopogon</taxon>
    </lineage>
</organism>
<dbReference type="PANTHER" id="PTHR43791:SF63">
    <property type="entry name" value="HIGH AFFINITY CYSTEINE TRANSPORTER"/>
    <property type="match status" value="1"/>
</dbReference>
<feature type="transmembrane region" description="Helical" evidence="6">
    <location>
        <begin position="170"/>
        <end position="200"/>
    </location>
</feature>
<evidence type="ECO:0000256" key="3">
    <source>
        <dbReference type="ARBA" id="ARBA00022692"/>
    </source>
</evidence>
<dbReference type="InterPro" id="IPR011701">
    <property type="entry name" value="MFS"/>
</dbReference>
<dbReference type="PANTHER" id="PTHR43791">
    <property type="entry name" value="PERMEASE-RELATED"/>
    <property type="match status" value="1"/>
</dbReference>
<dbReference type="EMBL" id="KV449500">
    <property type="protein sequence ID" value="OAX31244.1"/>
    <property type="molecule type" value="Genomic_DNA"/>
</dbReference>
<dbReference type="AlphaFoldDB" id="A0A1B7MF73"/>
<sequence length="379" mass="42636">CHAACKDFTGLLVLRSLLGACEGSITAGFLIVSSMFYTRTEQTLRVGYWCNRWTLAQIISGFISFGVLHIETAWFEPWQWLMIITGLLTLILAISFWFLFPDSPTNAWFLTPDERTKAVQRIKENQTGVENKHFKMKQMIEAMTDPKTWLFALFSVLCTINGSLTNQQSLIVASFGFTTVQTTLLSCISGVIVILTIFTGAQLAARLPNSRAYVGAAYFVPVWVGILLVNLLPWSDQAGLLAGIYLSAVSSFTMVLALSWVNSVTAGHTKRIVTNAVMLSGYCIGNAAGPFMWKAQYKPRYHVPWAVIGACYVVSPILLLVIRAILARENRIRDAEPIEDNEEYLIERITEDGKWVKVKVDKEFLDMTDRQNRDFRYVL</sequence>
<feature type="transmembrane region" description="Helical" evidence="6">
    <location>
        <begin position="305"/>
        <end position="326"/>
    </location>
</feature>
<dbReference type="FunCoup" id="A0A1B7MF73">
    <property type="interactions" value="110"/>
</dbReference>
<evidence type="ECO:0000256" key="6">
    <source>
        <dbReference type="SAM" id="Phobius"/>
    </source>
</evidence>
<evidence type="ECO:0000256" key="4">
    <source>
        <dbReference type="ARBA" id="ARBA00022989"/>
    </source>
</evidence>
<feature type="transmembrane region" description="Helical" evidence="6">
    <location>
        <begin position="17"/>
        <end position="37"/>
    </location>
</feature>
<evidence type="ECO:0000256" key="1">
    <source>
        <dbReference type="ARBA" id="ARBA00004141"/>
    </source>
</evidence>
<accession>A0A1B7MF73</accession>
<dbReference type="InParanoid" id="A0A1B7MF73"/>
<reference evidence="7 8" key="1">
    <citation type="submission" date="2016-06" db="EMBL/GenBank/DDBJ databases">
        <title>Comparative genomics of the ectomycorrhizal sister species Rhizopogon vinicolor and Rhizopogon vesiculosus (Basidiomycota: Boletales) reveals a divergence of the mating type B locus.</title>
        <authorList>
            <consortium name="DOE Joint Genome Institute"/>
            <person name="Mujic A.B."/>
            <person name="Kuo A."/>
            <person name="Tritt A."/>
            <person name="Lipzen A."/>
            <person name="Chen C."/>
            <person name="Johnson J."/>
            <person name="Sharma A."/>
            <person name="Barry K."/>
            <person name="Grigoriev I.V."/>
            <person name="Spatafora J.W."/>
        </authorList>
    </citation>
    <scope>NUCLEOTIDE SEQUENCE [LARGE SCALE GENOMIC DNA]</scope>
    <source>
        <strain evidence="7 8">AM-OR11-026</strain>
    </source>
</reference>
<evidence type="ECO:0000256" key="2">
    <source>
        <dbReference type="ARBA" id="ARBA00022448"/>
    </source>
</evidence>
<dbReference type="Proteomes" id="UP000092154">
    <property type="component" value="Unassembled WGS sequence"/>
</dbReference>
<feature type="transmembrane region" description="Helical" evidence="6">
    <location>
        <begin position="148"/>
        <end position="164"/>
    </location>
</feature>
<dbReference type="Gene3D" id="1.20.1250.20">
    <property type="entry name" value="MFS general substrate transporter like domains"/>
    <property type="match status" value="2"/>
</dbReference>
<name>A0A1B7MF73_9AGAM</name>
<feature type="transmembrane region" description="Helical" evidence="6">
    <location>
        <begin position="49"/>
        <end position="68"/>
    </location>
</feature>
<keyword evidence="5 6" id="KW-0472">Membrane</keyword>
<evidence type="ECO:0000256" key="5">
    <source>
        <dbReference type="ARBA" id="ARBA00023136"/>
    </source>
</evidence>
<dbReference type="SUPFAM" id="SSF103473">
    <property type="entry name" value="MFS general substrate transporter"/>
    <property type="match status" value="1"/>
</dbReference>
<dbReference type="InterPro" id="IPR036259">
    <property type="entry name" value="MFS_trans_sf"/>
</dbReference>
<dbReference type="Pfam" id="PF07690">
    <property type="entry name" value="MFS_1"/>
    <property type="match status" value="1"/>
</dbReference>
<dbReference type="GO" id="GO:0016020">
    <property type="term" value="C:membrane"/>
    <property type="evidence" value="ECO:0007669"/>
    <property type="project" value="UniProtKB-SubCell"/>
</dbReference>
<feature type="transmembrane region" description="Helical" evidence="6">
    <location>
        <begin position="80"/>
        <end position="100"/>
    </location>
</feature>
<keyword evidence="3 6" id="KW-0812">Transmembrane</keyword>
<evidence type="ECO:0000313" key="7">
    <source>
        <dbReference type="EMBL" id="OAX31244.1"/>
    </source>
</evidence>
<evidence type="ECO:0000313" key="8">
    <source>
        <dbReference type="Proteomes" id="UP000092154"/>
    </source>
</evidence>
<dbReference type="STRING" id="1314800.A0A1B7MF73"/>
<comment type="subcellular location">
    <subcellularLocation>
        <location evidence="1">Membrane</location>
        <topology evidence="1">Multi-pass membrane protein</topology>
    </subcellularLocation>
</comment>
<keyword evidence="4 6" id="KW-1133">Transmembrane helix</keyword>
<proteinExistence type="predicted"/>
<feature type="non-terminal residue" evidence="7">
    <location>
        <position position="1"/>
    </location>
</feature>
<keyword evidence="2" id="KW-0813">Transport</keyword>
<protein>
    <submittedName>
        <fullName evidence="7">MFS general substrate transporter</fullName>
    </submittedName>
</protein>
<dbReference type="GO" id="GO:0022857">
    <property type="term" value="F:transmembrane transporter activity"/>
    <property type="evidence" value="ECO:0007669"/>
    <property type="project" value="InterPro"/>
</dbReference>
<dbReference type="OrthoDB" id="6730379at2759"/>
<feature type="transmembrane region" description="Helical" evidence="6">
    <location>
        <begin position="272"/>
        <end position="293"/>
    </location>
</feature>
<gene>
    <name evidence="7" type="ORF">K503DRAFT_704001</name>
</gene>